<organism evidence="1 2">
    <name type="scientific">Meloidogyne hapla</name>
    <name type="common">Root-knot nematode worm</name>
    <dbReference type="NCBI Taxonomy" id="6305"/>
    <lineage>
        <taxon>Eukaryota</taxon>
        <taxon>Metazoa</taxon>
        <taxon>Ecdysozoa</taxon>
        <taxon>Nematoda</taxon>
        <taxon>Chromadorea</taxon>
        <taxon>Rhabditida</taxon>
        <taxon>Tylenchina</taxon>
        <taxon>Tylenchomorpha</taxon>
        <taxon>Tylenchoidea</taxon>
        <taxon>Meloidogynidae</taxon>
        <taxon>Meloidogyninae</taxon>
        <taxon>Meloidogyne</taxon>
    </lineage>
</organism>
<keyword evidence="1" id="KW-1185">Reference proteome</keyword>
<dbReference type="Proteomes" id="UP000095281">
    <property type="component" value="Unplaced"/>
</dbReference>
<evidence type="ECO:0000313" key="1">
    <source>
        <dbReference type="Proteomes" id="UP000095281"/>
    </source>
</evidence>
<proteinExistence type="predicted"/>
<reference evidence="2" key="1">
    <citation type="submission" date="2016-11" db="UniProtKB">
        <authorList>
            <consortium name="WormBaseParasite"/>
        </authorList>
    </citation>
    <scope>IDENTIFICATION</scope>
</reference>
<dbReference type="InterPro" id="IPR026193">
    <property type="entry name" value="NDUFV3"/>
</dbReference>
<dbReference type="AlphaFoldDB" id="A0A1I8BCH4"/>
<protein>
    <submittedName>
        <fullName evidence="2">NADH dehydrogenase [ubiquinone] flavoprotein 3, mitochondrial</fullName>
    </submittedName>
</protein>
<sequence length="110" mass="12794">MHYLFPNVMFSTRNLVKLHRLPFLVSDVRFYATNNSELPGAGTSTGIEHTIKLKNVGQNNKQSFDDYKCIEYLHFNKDSYYDIECELQKFRAPQPSNKQPDAEPTFKTSK</sequence>
<dbReference type="GO" id="GO:0005739">
    <property type="term" value="C:mitochondrion"/>
    <property type="evidence" value="ECO:0007669"/>
    <property type="project" value="InterPro"/>
</dbReference>
<dbReference type="Pfam" id="PF15880">
    <property type="entry name" value="NDUFV3"/>
    <property type="match status" value="1"/>
</dbReference>
<name>A0A1I8BCH4_MELHA</name>
<evidence type="ECO:0000313" key="2">
    <source>
        <dbReference type="WBParaSite" id="MhA1_Contig1990.frz3.gene8"/>
    </source>
</evidence>
<dbReference type="WBParaSite" id="MhA1_Contig1990.frz3.gene8">
    <property type="protein sequence ID" value="MhA1_Contig1990.frz3.gene8"/>
    <property type="gene ID" value="MhA1_Contig1990.frz3.gene8"/>
</dbReference>
<accession>A0A1I8BCH4</accession>
<dbReference type="GO" id="GO:0045271">
    <property type="term" value="C:respiratory chain complex I"/>
    <property type="evidence" value="ECO:0007669"/>
    <property type="project" value="InterPro"/>
</dbReference>